<gene>
    <name evidence="8" type="ORF">BCR42DRAFT_415579</name>
</gene>
<feature type="region of interest" description="Disordered" evidence="6">
    <location>
        <begin position="350"/>
        <end position="380"/>
    </location>
</feature>
<accession>A0A1X2IFS2</accession>
<dbReference type="PROSITE" id="PS01359">
    <property type="entry name" value="ZF_PHD_1"/>
    <property type="match status" value="1"/>
</dbReference>
<keyword evidence="1" id="KW-0479">Metal-binding</keyword>
<dbReference type="SMART" id="SM00249">
    <property type="entry name" value="PHD"/>
    <property type="match status" value="1"/>
</dbReference>
<keyword evidence="9" id="KW-1185">Reference proteome</keyword>
<dbReference type="GO" id="GO:0008270">
    <property type="term" value="F:zinc ion binding"/>
    <property type="evidence" value="ECO:0007669"/>
    <property type="project" value="UniProtKB-KW"/>
</dbReference>
<protein>
    <recommendedName>
        <fullName evidence="7">PHD-type domain-containing protein</fullName>
    </recommendedName>
</protein>
<dbReference type="InterPro" id="IPR013083">
    <property type="entry name" value="Znf_RING/FYVE/PHD"/>
</dbReference>
<dbReference type="GO" id="GO:0006325">
    <property type="term" value="P:chromatin organization"/>
    <property type="evidence" value="ECO:0007669"/>
    <property type="project" value="UniProtKB-KW"/>
</dbReference>
<evidence type="ECO:0000256" key="6">
    <source>
        <dbReference type="SAM" id="MobiDB-lite"/>
    </source>
</evidence>
<keyword evidence="3" id="KW-0862">Zinc</keyword>
<dbReference type="PANTHER" id="PTHR46462:SF3">
    <property type="entry name" value="UPSET, ISOFORM A"/>
    <property type="match status" value="1"/>
</dbReference>
<evidence type="ECO:0000256" key="1">
    <source>
        <dbReference type="ARBA" id="ARBA00022723"/>
    </source>
</evidence>
<dbReference type="PANTHER" id="PTHR46462">
    <property type="entry name" value="UPSET, ISOFORM A"/>
    <property type="match status" value="1"/>
</dbReference>
<feature type="compositionally biased region" description="Polar residues" evidence="6">
    <location>
        <begin position="494"/>
        <end position="505"/>
    </location>
</feature>
<evidence type="ECO:0000256" key="3">
    <source>
        <dbReference type="ARBA" id="ARBA00022833"/>
    </source>
</evidence>
<dbReference type="Pfam" id="PF20826">
    <property type="entry name" value="PHD_5"/>
    <property type="match status" value="1"/>
</dbReference>
<dbReference type="OrthoDB" id="79252at2759"/>
<feature type="domain" description="PHD-type" evidence="7">
    <location>
        <begin position="277"/>
        <end position="326"/>
    </location>
</feature>
<feature type="compositionally biased region" description="Basic and acidic residues" evidence="6">
    <location>
        <begin position="212"/>
        <end position="227"/>
    </location>
</feature>
<dbReference type="Gene3D" id="3.30.40.10">
    <property type="entry name" value="Zinc/RING finger domain, C3HC4 (zinc finger)"/>
    <property type="match status" value="1"/>
</dbReference>
<organism evidence="8 9">
    <name type="scientific">Absidia repens</name>
    <dbReference type="NCBI Taxonomy" id="90262"/>
    <lineage>
        <taxon>Eukaryota</taxon>
        <taxon>Fungi</taxon>
        <taxon>Fungi incertae sedis</taxon>
        <taxon>Mucoromycota</taxon>
        <taxon>Mucoromycotina</taxon>
        <taxon>Mucoromycetes</taxon>
        <taxon>Mucorales</taxon>
        <taxon>Cunninghamellaceae</taxon>
        <taxon>Absidia</taxon>
    </lineage>
</organism>
<dbReference type="InterPro" id="IPR019786">
    <property type="entry name" value="Zinc_finger_PHD-type_CS"/>
</dbReference>
<dbReference type="PROSITE" id="PS50016">
    <property type="entry name" value="ZF_PHD_2"/>
    <property type="match status" value="1"/>
</dbReference>
<feature type="region of interest" description="Disordered" evidence="6">
    <location>
        <begin position="197"/>
        <end position="264"/>
    </location>
</feature>
<evidence type="ECO:0000256" key="4">
    <source>
        <dbReference type="ARBA" id="ARBA00022853"/>
    </source>
</evidence>
<reference evidence="8 9" key="1">
    <citation type="submission" date="2016-07" db="EMBL/GenBank/DDBJ databases">
        <title>Pervasive Adenine N6-methylation of Active Genes in Fungi.</title>
        <authorList>
            <consortium name="DOE Joint Genome Institute"/>
            <person name="Mondo S.J."/>
            <person name="Dannebaum R.O."/>
            <person name="Kuo R.C."/>
            <person name="Labutti K."/>
            <person name="Haridas S."/>
            <person name="Kuo A."/>
            <person name="Salamov A."/>
            <person name="Ahrendt S.R."/>
            <person name="Lipzen A."/>
            <person name="Sullivan W."/>
            <person name="Andreopoulos W.B."/>
            <person name="Clum A."/>
            <person name="Lindquist E."/>
            <person name="Daum C."/>
            <person name="Ramamoorthy G.K."/>
            <person name="Gryganskyi A."/>
            <person name="Culley D."/>
            <person name="Magnuson J.K."/>
            <person name="James T.Y."/>
            <person name="O'Malley M.A."/>
            <person name="Stajich J.E."/>
            <person name="Spatafora J.W."/>
            <person name="Visel A."/>
            <person name="Grigoriev I.V."/>
        </authorList>
    </citation>
    <scope>NUCLEOTIDE SEQUENCE [LARGE SCALE GENOMIC DNA]</scope>
    <source>
        <strain evidence="8 9">NRRL 1336</strain>
    </source>
</reference>
<dbReference type="InterPro" id="IPR011011">
    <property type="entry name" value="Znf_FYVE_PHD"/>
</dbReference>
<dbReference type="GO" id="GO:0070210">
    <property type="term" value="C:Rpd3L-Expanded complex"/>
    <property type="evidence" value="ECO:0007669"/>
    <property type="project" value="TreeGrafter"/>
</dbReference>
<evidence type="ECO:0000259" key="7">
    <source>
        <dbReference type="PROSITE" id="PS50016"/>
    </source>
</evidence>
<dbReference type="AlphaFoldDB" id="A0A1X2IFS2"/>
<dbReference type="SUPFAM" id="SSF57903">
    <property type="entry name" value="FYVE/PHD zinc finger"/>
    <property type="match status" value="1"/>
</dbReference>
<dbReference type="EMBL" id="MCGE01000012">
    <property type="protein sequence ID" value="ORZ15621.1"/>
    <property type="molecule type" value="Genomic_DNA"/>
</dbReference>
<dbReference type="GO" id="GO:0034967">
    <property type="term" value="C:Set3 complex"/>
    <property type="evidence" value="ECO:0007669"/>
    <property type="project" value="TreeGrafter"/>
</dbReference>
<keyword evidence="4" id="KW-0156">Chromatin regulator</keyword>
<dbReference type="STRING" id="90262.A0A1X2IFS2"/>
<dbReference type="GO" id="GO:0006355">
    <property type="term" value="P:regulation of DNA-templated transcription"/>
    <property type="evidence" value="ECO:0007669"/>
    <property type="project" value="TreeGrafter"/>
</dbReference>
<dbReference type="Proteomes" id="UP000193560">
    <property type="component" value="Unassembled WGS sequence"/>
</dbReference>
<feature type="compositionally biased region" description="Basic residues" evidence="6">
    <location>
        <begin position="234"/>
        <end position="243"/>
    </location>
</feature>
<dbReference type="CDD" id="cd15489">
    <property type="entry name" value="PHD_SF"/>
    <property type="match status" value="1"/>
</dbReference>
<evidence type="ECO:0000256" key="2">
    <source>
        <dbReference type="ARBA" id="ARBA00022771"/>
    </source>
</evidence>
<comment type="caution">
    <text evidence="8">The sequence shown here is derived from an EMBL/GenBank/DDBJ whole genome shotgun (WGS) entry which is preliminary data.</text>
</comment>
<dbReference type="InterPro" id="IPR001965">
    <property type="entry name" value="Znf_PHD"/>
</dbReference>
<sequence length="679" mass="75136">MKVPRNTRLNEERLSSIKNKPVFKVAPALSKRTLSLLQSSSSTCPPSAITASSSSHVPSNIQSISNTMKIRMKAAVNTMVWNVNNRELMSSLLSPTINAVSPSLGLQQQQDEKQLAILSSPLANHTLLKQLKQYVSFVQEETGALMEIEPTSTSTLTTNSLPMPSLGHQPHPLAVSGATLIESLVYDPMLKMTELYKQNDTLQKRPTSRSSSDGRDTSKMENDELKTDSLQQTKKSKRLRLKQQQRLQQCQRSSTTDSTATPIVDDRKATATATAGEIRCICDDPHEEFGSMVQCDDCSYWLHLNCLALDEASLDNTYRCPACYVTLGPGEHSANSAVTWRLAAQLKSKKLASRHGSSRDHHGVRKGLGFKRRNPTLKQRREQLRQKQQRRIQYQSIYTAYDGDSYSSSSDNGNDDVLDVRQLQTWMIPKMIIDPSIKTKMTTPTGNVLVQILGDKSALNLQQDNSTTVEENLFDSDTTESDCEFGDDYQLDLSQQYPQGNDYQGSISSSSSSSSVATVPSLVSSPSHASSDMDSTSDEPNGSDDLYALGTTKCDLSILSTTATSACLNQENLLWLSRLAYLESLQSSSKQQCFTPHASDVFLCDDQQQRSLLQTDSHTVKTAPDETCHYAQLATPTIISSRSEPPSTICSHDLSQFSFDIGPFWCPTQHQIVDTCLFF</sequence>
<feature type="region of interest" description="Disordered" evidence="6">
    <location>
        <begin position="494"/>
        <end position="544"/>
    </location>
</feature>
<feature type="compositionally biased region" description="Basic residues" evidence="6">
    <location>
        <begin position="362"/>
        <end position="375"/>
    </location>
</feature>
<evidence type="ECO:0000313" key="8">
    <source>
        <dbReference type="EMBL" id="ORZ15621.1"/>
    </source>
</evidence>
<evidence type="ECO:0000313" key="9">
    <source>
        <dbReference type="Proteomes" id="UP000193560"/>
    </source>
</evidence>
<keyword evidence="2 5" id="KW-0863">Zinc-finger</keyword>
<feature type="compositionally biased region" description="Low complexity" evidence="6">
    <location>
        <begin position="506"/>
        <end position="534"/>
    </location>
</feature>
<dbReference type="InterPro" id="IPR019787">
    <property type="entry name" value="Znf_PHD-finger"/>
</dbReference>
<name>A0A1X2IFS2_9FUNG</name>
<proteinExistence type="predicted"/>
<feature type="compositionally biased region" description="Low complexity" evidence="6">
    <location>
        <begin position="244"/>
        <end position="256"/>
    </location>
</feature>
<evidence type="ECO:0000256" key="5">
    <source>
        <dbReference type="PROSITE-ProRule" id="PRU00146"/>
    </source>
</evidence>